<feature type="transmembrane region" description="Helical" evidence="11">
    <location>
        <begin position="222"/>
        <end position="240"/>
    </location>
</feature>
<dbReference type="Pfam" id="PF08448">
    <property type="entry name" value="PAS_4"/>
    <property type="match status" value="1"/>
</dbReference>
<evidence type="ECO:0000256" key="9">
    <source>
        <dbReference type="SAM" id="Coils"/>
    </source>
</evidence>
<feature type="coiled-coil region" evidence="9">
    <location>
        <begin position="184"/>
        <end position="215"/>
    </location>
</feature>
<dbReference type="AlphaFoldDB" id="A0A0B6WTB2"/>
<keyword evidence="11" id="KW-0472">Membrane</keyword>
<dbReference type="PROSITE" id="PS50109">
    <property type="entry name" value="HIS_KIN"/>
    <property type="match status" value="1"/>
</dbReference>
<reference evidence="13 14" key="2">
    <citation type="submission" date="2015-01" db="EMBL/GenBank/DDBJ databases">
        <title>Complete genome sequence of Pyrinomonas methylaliphatogenes type strain K22T.</title>
        <authorList>
            <person name="Lee K.C.Y."/>
            <person name="Power J.F."/>
            <person name="Dunfield P.F."/>
            <person name="Morgan X.C."/>
            <person name="Huttenhower C."/>
            <person name="Stott M.B."/>
        </authorList>
    </citation>
    <scope>NUCLEOTIDE SEQUENCE [LARGE SCALE GENOMIC DNA]</scope>
    <source>
        <strain evidence="13 14">K22</strain>
    </source>
</reference>
<dbReference type="Proteomes" id="UP000031518">
    <property type="component" value="Unassembled WGS sequence"/>
</dbReference>
<feature type="region of interest" description="Disordered" evidence="10">
    <location>
        <begin position="1"/>
        <end position="22"/>
    </location>
</feature>
<keyword evidence="5" id="KW-0547">Nucleotide-binding</keyword>
<evidence type="ECO:0000256" key="1">
    <source>
        <dbReference type="ARBA" id="ARBA00000085"/>
    </source>
</evidence>
<dbReference type="InterPro" id="IPR003594">
    <property type="entry name" value="HATPase_dom"/>
</dbReference>
<dbReference type="SUPFAM" id="SSF55874">
    <property type="entry name" value="ATPase domain of HSP90 chaperone/DNA topoisomerase II/histidine kinase"/>
    <property type="match status" value="1"/>
</dbReference>
<dbReference type="EC" id="2.7.13.3" evidence="2"/>
<dbReference type="OrthoDB" id="9806995at2"/>
<dbReference type="SUPFAM" id="SSF55785">
    <property type="entry name" value="PYP-like sensor domain (PAS domain)"/>
    <property type="match status" value="1"/>
</dbReference>
<keyword evidence="9" id="KW-0175">Coiled coil</keyword>
<proteinExistence type="predicted"/>
<dbReference type="InterPro" id="IPR036890">
    <property type="entry name" value="HATPase_C_sf"/>
</dbReference>
<accession>A0A0B6WTB2</accession>
<evidence type="ECO:0000313" key="13">
    <source>
        <dbReference type="EMBL" id="CDM64261.1"/>
    </source>
</evidence>
<keyword evidence="4" id="KW-0808">Transferase</keyword>
<dbReference type="Gene3D" id="3.30.565.10">
    <property type="entry name" value="Histidine kinase-like ATPase, C-terminal domain"/>
    <property type="match status" value="1"/>
</dbReference>
<dbReference type="InterPro" id="IPR035965">
    <property type="entry name" value="PAS-like_dom_sf"/>
</dbReference>
<evidence type="ECO:0000256" key="8">
    <source>
        <dbReference type="ARBA" id="ARBA00023012"/>
    </source>
</evidence>
<dbReference type="GO" id="GO:0000155">
    <property type="term" value="F:phosphorelay sensor kinase activity"/>
    <property type="evidence" value="ECO:0007669"/>
    <property type="project" value="InterPro"/>
</dbReference>
<dbReference type="InterPro" id="IPR013656">
    <property type="entry name" value="PAS_4"/>
</dbReference>
<evidence type="ECO:0000256" key="5">
    <source>
        <dbReference type="ARBA" id="ARBA00022741"/>
    </source>
</evidence>
<dbReference type="Pfam" id="PF02518">
    <property type="entry name" value="HATPase_c"/>
    <property type="match status" value="1"/>
</dbReference>
<dbReference type="NCBIfam" id="TIGR00229">
    <property type="entry name" value="sensory_box"/>
    <property type="match status" value="1"/>
</dbReference>
<comment type="catalytic activity">
    <reaction evidence="1">
        <text>ATP + protein L-histidine = ADP + protein N-phospho-L-histidine.</text>
        <dbReference type="EC" id="2.7.13.3"/>
    </reaction>
</comment>
<evidence type="ECO:0000256" key="11">
    <source>
        <dbReference type="SAM" id="Phobius"/>
    </source>
</evidence>
<evidence type="ECO:0000256" key="3">
    <source>
        <dbReference type="ARBA" id="ARBA00022553"/>
    </source>
</evidence>
<keyword evidence="11" id="KW-1133">Transmembrane helix</keyword>
<keyword evidence="3" id="KW-0597">Phosphoprotein</keyword>
<dbReference type="SMART" id="SM00388">
    <property type="entry name" value="HisKA"/>
    <property type="match status" value="1"/>
</dbReference>
<protein>
    <recommendedName>
        <fullName evidence="2">histidine kinase</fullName>
        <ecNumber evidence="2">2.7.13.3</ecNumber>
    </recommendedName>
</protein>
<keyword evidence="8" id="KW-0902">Two-component regulatory system</keyword>
<dbReference type="InterPro" id="IPR004358">
    <property type="entry name" value="Sig_transdc_His_kin-like_C"/>
</dbReference>
<dbReference type="InterPro" id="IPR036097">
    <property type="entry name" value="HisK_dim/P_sf"/>
</dbReference>
<dbReference type="Gene3D" id="3.30.450.20">
    <property type="entry name" value="PAS domain"/>
    <property type="match status" value="1"/>
</dbReference>
<sequence>MPSNAEAQRAEGSGERDETARRGGKRVLYRRLRALRGEGVVRADYDLAPALPPLLVGFALLLILVLGLGVLSVRRLEIVGRTTLDLERQHAAKISLLLRLRTALTELNNQARARAEAEARRELRPPFDLPLRNARGEVRDLLDAFQKTALWQTDLGQQLGRQVADFVETAVDSERFSLEGFERFRALEATLDQMLRDLGREQDEILRTSEELEREAASRIRLLTYLAALTGAFVAAGTIWEVQRRFRQAKRSLREVERQRRFNLQILEGMVSAVAVIDAHERIRSANAAFLRLFPKAQIGSSIDEPLAQPEAMRMLERAARANAERATYCGRWVIRSGGSDGEARTFDLYASPLEVDGERASLVTMVDVTEAARAEAELRRKEALAAVGQATAQVAHEIKNPLGSIRLGVTLLRDMTTDERALSTIELLERGIEHLNKITLDVTRYSRHKPLSLSEVELQNLLEDSIMLVRDRLAEKRAHIERRYSAEPIHGLWDADQLQEVFVNLLVNALDASDDGKPIVVETRLIENSIAGGQAGRGWAVISIEDFGCGMDAATRARIFEPFFTTKKRGTGLGLAIVKRIVEEHGGKLEVESEVGKGTRFTIKLPLVAPVENTADRWASAPGGAPLK</sequence>
<dbReference type="PRINTS" id="PR00344">
    <property type="entry name" value="BCTRLSENSOR"/>
</dbReference>
<dbReference type="InterPro" id="IPR000014">
    <property type="entry name" value="PAS"/>
</dbReference>
<evidence type="ECO:0000256" key="7">
    <source>
        <dbReference type="ARBA" id="ARBA00022840"/>
    </source>
</evidence>
<keyword evidence="11" id="KW-0812">Transmembrane</keyword>
<dbReference type="RefSeq" id="WP_157770599.1">
    <property type="nucleotide sequence ID" value="NZ_CBXV010000001.1"/>
</dbReference>
<evidence type="ECO:0000256" key="4">
    <source>
        <dbReference type="ARBA" id="ARBA00022679"/>
    </source>
</evidence>
<evidence type="ECO:0000259" key="12">
    <source>
        <dbReference type="PROSITE" id="PS50109"/>
    </source>
</evidence>
<dbReference type="InterPro" id="IPR003661">
    <property type="entry name" value="HisK_dim/P_dom"/>
</dbReference>
<evidence type="ECO:0000256" key="2">
    <source>
        <dbReference type="ARBA" id="ARBA00012438"/>
    </source>
</evidence>
<keyword evidence="6" id="KW-0418">Kinase</keyword>
<evidence type="ECO:0000256" key="10">
    <source>
        <dbReference type="SAM" id="MobiDB-lite"/>
    </source>
</evidence>
<evidence type="ECO:0000256" key="6">
    <source>
        <dbReference type="ARBA" id="ARBA00022777"/>
    </source>
</evidence>
<dbReference type="CDD" id="cd00082">
    <property type="entry name" value="HisKA"/>
    <property type="match status" value="1"/>
</dbReference>
<feature type="compositionally biased region" description="Basic and acidic residues" evidence="10">
    <location>
        <begin position="8"/>
        <end position="21"/>
    </location>
</feature>
<dbReference type="PANTHER" id="PTHR43065:SF10">
    <property type="entry name" value="PEROXIDE STRESS-ACTIVATED HISTIDINE KINASE MAK3"/>
    <property type="match status" value="1"/>
</dbReference>
<reference evidence="13 14" key="1">
    <citation type="submission" date="2013-12" db="EMBL/GenBank/DDBJ databases">
        <authorList>
            <person name="Stott M."/>
        </authorList>
    </citation>
    <scope>NUCLEOTIDE SEQUENCE [LARGE SCALE GENOMIC DNA]</scope>
    <source>
        <strain evidence="13 14">K22</strain>
    </source>
</reference>
<dbReference type="Pfam" id="PF00512">
    <property type="entry name" value="HisKA"/>
    <property type="match status" value="1"/>
</dbReference>
<feature type="transmembrane region" description="Helical" evidence="11">
    <location>
        <begin position="54"/>
        <end position="73"/>
    </location>
</feature>
<keyword evidence="14" id="KW-1185">Reference proteome</keyword>
<evidence type="ECO:0000313" key="14">
    <source>
        <dbReference type="Proteomes" id="UP000031518"/>
    </source>
</evidence>
<gene>
    <name evidence="13" type="ORF">PYK22_00254</name>
</gene>
<feature type="domain" description="Histidine kinase" evidence="12">
    <location>
        <begin position="394"/>
        <end position="610"/>
    </location>
</feature>
<organism evidence="13 14">
    <name type="scientific">Pyrinomonas methylaliphatogenes</name>
    <dbReference type="NCBI Taxonomy" id="454194"/>
    <lineage>
        <taxon>Bacteria</taxon>
        <taxon>Pseudomonadati</taxon>
        <taxon>Acidobacteriota</taxon>
        <taxon>Blastocatellia</taxon>
        <taxon>Blastocatellales</taxon>
        <taxon>Pyrinomonadaceae</taxon>
        <taxon>Pyrinomonas</taxon>
    </lineage>
</organism>
<dbReference type="GO" id="GO:0005524">
    <property type="term" value="F:ATP binding"/>
    <property type="evidence" value="ECO:0007669"/>
    <property type="project" value="UniProtKB-KW"/>
</dbReference>
<dbReference type="Gene3D" id="1.10.287.130">
    <property type="match status" value="1"/>
</dbReference>
<dbReference type="SUPFAM" id="SSF47384">
    <property type="entry name" value="Homodimeric domain of signal transducing histidine kinase"/>
    <property type="match status" value="1"/>
</dbReference>
<dbReference type="STRING" id="454194.PYK22_00254"/>
<dbReference type="PANTHER" id="PTHR43065">
    <property type="entry name" value="SENSOR HISTIDINE KINASE"/>
    <property type="match status" value="1"/>
</dbReference>
<dbReference type="InterPro" id="IPR005467">
    <property type="entry name" value="His_kinase_dom"/>
</dbReference>
<keyword evidence="7" id="KW-0067">ATP-binding</keyword>
<name>A0A0B6WTB2_9BACT</name>
<dbReference type="SMART" id="SM00387">
    <property type="entry name" value="HATPase_c"/>
    <property type="match status" value="1"/>
</dbReference>
<dbReference type="EMBL" id="CBXV010000001">
    <property type="protein sequence ID" value="CDM64261.1"/>
    <property type="molecule type" value="Genomic_DNA"/>
</dbReference>